<protein>
    <submittedName>
        <fullName evidence="1">Uncharacterized protein</fullName>
    </submittedName>
</protein>
<dbReference type="EMBL" id="WMBB01000006">
    <property type="protein sequence ID" value="MTE14157.1"/>
    <property type="molecule type" value="Genomic_DNA"/>
</dbReference>
<dbReference type="RefSeq" id="WP_154788554.1">
    <property type="nucleotide sequence ID" value="NZ_WMBB01000006.1"/>
</dbReference>
<dbReference type="Proteomes" id="UP000432464">
    <property type="component" value="Unassembled WGS sequence"/>
</dbReference>
<reference evidence="1 2" key="1">
    <citation type="submission" date="2019-11" db="EMBL/GenBank/DDBJ databases">
        <title>Nocardia sp. nov. CT2-14 isolated from soil.</title>
        <authorList>
            <person name="Kanchanasin P."/>
            <person name="Tanasupawat S."/>
            <person name="Yuki M."/>
            <person name="Kudo T."/>
        </authorList>
    </citation>
    <scope>NUCLEOTIDE SEQUENCE [LARGE SCALE GENOMIC DNA]</scope>
    <source>
        <strain evidence="1 2">CT2-14</strain>
    </source>
</reference>
<keyword evidence="2" id="KW-1185">Reference proteome</keyword>
<gene>
    <name evidence="1" type="ORF">GLP40_15465</name>
</gene>
<sequence>MLREHRFATHPVERPLLKHRDRPCGRARFTVRQLYGPLDWQVEHCIRAIVNGVAISPADLGEHLFSERGMVKVELASEDAVSSYEFDIAIPAENDLNGMDRMLREVLEAGKVNAATISEFFEHTTMFLSATEYADAIADYLYWFAGRHSDIDQATADRHREKLKRASAVLRDFNRPVALTICSLISFYFNHFEDAARRAPHQLLGNLSTRMADLAATRTRPRPKAAVKGELSTLERALIDRRTADIIGLLRLPMTEQTTVDIVEFTCAEADFYDTCKITLFTAEHHLASGDPRATQVLHSAGRIGLPERWVNARLDLITE</sequence>
<name>A0A6I3KWW3_9NOCA</name>
<evidence type="ECO:0000313" key="2">
    <source>
        <dbReference type="Proteomes" id="UP000432464"/>
    </source>
</evidence>
<evidence type="ECO:0000313" key="1">
    <source>
        <dbReference type="EMBL" id="MTE14157.1"/>
    </source>
</evidence>
<organism evidence="1 2">
    <name type="scientific">Nocardia aurantiaca</name>
    <dbReference type="NCBI Taxonomy" id="2675850"/>
    <lineage>
        <taxon>Bacteria</taxon>
        <taxon>Bacillati</taxon>
        <taxon>Actinomycetota</taxon>
        <taxon>Actinomycetes</taxon>
        <taxon>Mycobacteriales</taxon>
        <taxon>Nocardiaceae</taxon>
        <taxon>Nocardia</taxon>
    </lineage>
</organism>
<dbReference type="AlphaFoldDB" id="A0A6I3KWW3"/>
<accession>A0A6I3KWW3</accession>
<comment type="caution">
    <text evidence="1">The sequence shown here is derived from an EMBL/GenBank/DDBJ whole genome shotgun (WGS) entry which is preliminary data.</text>
</comment>
<proteinExistence type="predicted"/>